<feature type="non-terminal residue" evidence="1">
    <location>
        <position position="1"/>
    </location>
</feature>
<sequence>VYPAHLTDCPWCALDNQGVIYFIDLGEEVITTGGDFVLAKVWAMVMASVAPPALQLPLPDHFQAAGRPLPSGLLRREYII</sequence>
<protein>
    <submittedName>
        <fullName evidence="1">Uncharacterized protein</fullName>
    </submittedName>
</protein>
<dbReference type="EMBL" id="JASOLZ010000229">
    <property type="protein sequence ID" value="MDK6862467.1"/>
    <property type="molecule type" value="Genomic_DNA"/>
</dbReference>
<accession>A0ABD4ZHB7</accession>
<reference evidence="1 2" key="1">
    <citation type="submission" date="2023-05" db="EMBL/GenBank/DDBJ databases">
        <title>Cataloging the Phylogenetic Diversity of Human Bladder Bacteria.</title>
        <authorList>
            <person name="Du J."/>
        </authorList>
    </citation>
    <scope>NUCLEOTIDE SEQUENCE [LARGE SCALE GENOMIC DNA]</scope>
    <source>
        <strain evidence="1 2">UMB6972</strain>
    </source>
</reference>
<gene>
    <name evidence="1" type="ORF">QP355_07510</name>
</gene>
<feature type="non-terminal residue" evidence="1">
    <location>
        <position position="80"/>
    </location>
</feature>
<evidence type="ECO:0000313" key="2">
    <source>
        <dbReference type="Proteomes" id="UP001238969"/>
    </source>
</evidence>
<dbReference type="AlphaFoldDB" id="A0ABD4ZHB7"/>
<proteinExistence type="predicted"/>
<comment type="caution">
    <text evidence="1">The sequence shown here is derived from an EMBL/GenBank/DDBJ whole genome shotgun (WGS) entry which is preliminary data.</text>
</comment>
<evidence type="ECO:0000313" key="1">
    <source>
        <dbReference type="EMBL" id="MDK6862467.1"/>
    </source>
</evidence>
<name>A0ABD4ZHB7_GARVA</name>
<dbReference type="Proteomes" id="UP001238969">
    <property type="component" value="Unassembled WGS sequence"/>
</dbReference>
<organism evidence="1 2">
    <name type="scientific">Gardnerella vaginalis</name>
    <dbReference type="NCBI Taxonomy" id="2702"/>
    <lineage>
        <taxon>Bacteria</taxon>
        <taxon>Bacillati</taxon>
        <taxon>Actinomycetota</taxon>
        <taxon>Actinomycetes</taxon>
        <taxon>Bifidobacteriales</taxon>
        <taxon>Bifidobacteriaceae</taxon>
        <taxon>Gardnerella</taxon>
    </lineage>
</organism>